<dbReference type="Proteomes" id="UP000198407">
    <property type="component" value="Unassembled WGS sequence"/>
</dbReference>
<dbReference type="RefSeq" id="WP_042125633.1">
    <property type="nucleotide sequence ID" value="NZ_FZOL01000009.1"/>
</dbReference>
<dbReference type="EMBL" id="FZOL01000009">
    <property type="protein sequence ID" value="SNS53709.1"/>
    <property type="molecule type" value="Genomic_DNA"/>
</dbReference>
<dbReference type="GO" id="GO:0016740">
    <property type="term" value="F:transferase activity"/>
    <property type="evidence" value="ECO:0007669"/>
    <property type="project" value="UniProtKB-KW"/>
</dbReference>
<dbReference type="AlphaFoldDB" id="A0A239F9Y6"/>
<proteinExistence type="predicted"/>
<dbReference type="InterPro" id="IPR036477">
    <property type="entry name" value="Formyl_transf_N_sf"/>
</dbReference>
<dbReference type="OrthoDB" id="467573at2"/>
<dbReference type="Gene3D" id="3.40.50.170">
    <property type="entry name" value="Formyl transferase, N-terminal domain"/>
    <property type="match status" value="1"/>
</dbReference>
<feature type="domain" description="Formyl transferase N-terminal" evidence="1">
    <location>
        <begin position="283"/>
        <end position="370"/>
    </location>
</feature>
<accession>A0A239F9Y6</accession>
<evidence type="ECO:0000313" key="2">
    <source>
        <dbReference type="EMBL" id="SNS53709.1"/>
    </source>
</evidence>
<dbReference type="STRING" id="1215104.GCA_000730585_02637"/>
<keyword evidence="2" id="KW-0808">Transferase</keyword>
<sequence length="453" mass="50834">MIESYIARYLPGVNAAPLRDAHFDTAARLIACAGRSDWSREEFELLEFLCKRVEISRCLYESYLDNGRRASTRLLATQPSVLALLVLLKDMIRLLHLQDPSSAIKRLNAALKLRDSLKTREIELDKDLLEFVDTCVTQFFEQHTSSPVNLVSASLSTHAAVTALPITVLFWEGPIARAYLAILKGMGLRPEKIIQLVSANDLASKKPVGRFLPGALRLAYAQSRQRNSIHHWSGVLQRTETPLFQGMRKEVENTFDISPKVIDDALALHDLNEYSSDVEQLLVNDLADERLQRRLEALSATQVLFTGGGIVPKQLLELQHLRFIHVHPGFLPEVRGADCALWSQLMKGCTSATCFYMAPGIDDGDVIHAAWLPPLGFRMDTGAIGLKSLYRATYAFFDPWIRASVLRQATALTQGFTNVAVQPQIEEDSVTYHFMHERIQSAAFEALFQKTEQ</sequence>
<dbReference type="SUPFAM" id="SSF53328">
    <property type="entry name" value="Formyltransferase"/>
    <property type="match status" value="1"/>
</dbReference>
<dbReference type="Pfam" id="PF00551">
    <property type="entry name" value="Formyl_trans_N"/>
    <property type="match status" value="1"/>
</dbReference>
<organism evidence="2 3">
    <name type="scientific">Pseudomonas japonica</name>
    <dbReference type="NCBI Taxonomy" id="256466"/>
    <lineage>
        <taxon>Bacteria</taxon>
        <taxon>Pseudomonadati</taxon>
        <taxon>Pseudomonadota</taxon>
        <taxon>Gammaproteobacteria</taxon>
        <taxon>Pseudomonadales</taxon>
        <taxon>Pseudomonadaceae</taxon>
        <taxon>Pseudomonas</taxon>
    </lineage>
</organism>
<gene>
    <name evidence="2" type="ORF">SAMN05444352_109204</name>
</gene>
<protein>
    <submittedName>
        <fullName evidence="2">Formyl transferase</fullName>
    </submittedName>
</protein>
<evidence type="ECO:0000313" key="3">
    <source>
        <dbReference type="Proteomes" id="UP000198407"/>
    </source>
</evidence>
<reference evidence="3" key="1">
    <citation type="submission" date="2017-06" db="EMBL/GenBank/DDBJ databases">
        <authorList>
            <person name="Varghese N."/>
            <person name="Submissions S."/>
        </authorList>
    </citation>
    <scope>NUCLEOTIDE SEQUENCE [LARGE SCALE GENOMIC DNA]</scope>
    <source>
        <strain evidence="3">DSM 22348</strain>
    </source>
</reference>
<name>A0A239F9Y6_9PSED</name>
<evidence type="ECO:0000259" key="1">
    <source>
        <dbReference type="Pfam" id="PF00551"/>
    </source>
</evidence>
<keyword evidence="3" id="KW-1185">Reference proteome</keyword>
<dbReference type="InterPro" id="IPR002376">
    <property type="entry name" value="Formyl_transf_N"/>
</dbReference>